<gene>
    <name evidence="1" type="ORF">DFO73_101751</name>
</gene>
<dbReference type="EMBL" id="QGTW01000001">
    <property type="protein sequence ID" value="PWW32486.1"/>
    <property type="molecule type" value="Genomic_DNA"/>
</dbReference>
<comment type="caution">
    <text evidence="1">The sequence shown here is derived from an EMBL/GenBank/DDBJ whole genome shotgun (WGS) entry which is preliminary data.</text>
</comment>
<protein>
    <submittedName>
        <fullName evidence="1">Uncharacterized protein</fullName>
    </submittedName>
</protein>
<dbReference type="AlphaFoldDB" id="A0A2V3A6T1"/>
<accession>A0A2V3A6T1</accession>
<sequence length="104" mass="12128">MNELSKMLVPMVKQHEGKNFDAILIDDMAYMGGFNFMSYVKSAIIHIHPERIMISEPITGKYFGLPINGIKEIHDETTSKYDVAFTVYYKNDYSVFIQIFEPFY</sequence>
<organism evidence="1 2">
    <name type="scientific">Cytobacillus oceanisediminis</name>
    <dbReference type="NCBI Taxonomy" id="665099"/>
    <lineage>
        <taxon>Bacteria</taxon>
        <taxon>Bacillati</taxon>
        <taxon>Bacillota</taxon>
        <taxon>Bacilli</taxon>
        <taxon>Bacillales</taxon>
        <taxon>Bacillaceae</taxon>
        <taxon>Cytobacillus</taxon>
    </lineage>
</organism>
<evidence type="ECO:0000313" key="1">
    <source>
        <dbReference type="EMBL" id="PWW32486.1"/>
    </source>
</evidence>
<dbReference type="Proteomes" id="UP000247150">
    <property type="component" value="Unassembled WGS sequence"/>
</dbReference>
<dbReference type="OrthoDB" id="2885586at2"/>
<proteinExistence type="predicted"/>
<evidence type="ECO:0000313" key="2">
    <source>
        <dbReference type="Proteomes" id="UP000247150"/>
    </source>
</evidence>
<reference evidence="1 2" key="1">
    <citation type="submission" date="2018-05" db="EMBL/GenBank/DDBJ databases">
        <title>Freshwater and sediment microbial communities from various areas in North America, analyzing microbe dynamics in response to fracking.</title>
        <authorList>
            <person name="Lamendella R."/>
        </authorList>
    </citation>
    <scope>NUCLEOTIDE SEQUENCE [LARGE SCALE GENOMIC DNA]</scope>
    <source>
        <strain evidence="1 2">15_TX</strain>
    </source>
</reference>
<name>A0A2V3A6T1_9BACI</name>
<dbReference type="RefSeq" id="WP_110063406.1">
    <property type="nucleotide sequence ID" value="NZ_QGTW01000001.1"/>
</dbReference>